<reference evidence="2" key="1">
    <citation type="submission" date="2025-08" db="UniProtKB">
        <authorList>
            <consortium name="RefSeq"/>
        </authorList>
    </citation>
    <scope>IDENTIFICATION</scope>
    <source>
        <tissue evidence="2">Tentacle</tissue>
    </source>
</reference>
<proteinExistence type="predicted"/>
<accession>A0A6P8J9R0</accession>
<dbReference type="GeneID" id="116308242"/>
<evidence type="ECO:0000313" key="1">
    <source>
        <dbReference type="Proteomes" id="UP000515163"/>
    </source>
</evidence>
<gene>
    <name evidence="2" type="primary">LOC116308242</name>
</gene>
<protein>
    <submittedName>
        <fullName evidence="2">Uncharacterized protein LOC116308242</fullName>
    </submittedName>
</protein>
<dbReference type="InParanoid" id="A0A6P8J9R0"/>
<dbReference type="KEGG" id="aten:116308242"/>
<organism evidence="1 2">
    <name type="scientific">Actinia tenebrosa</name>
    <name type="common">Australian red waratah sea anemone</name>
    <dbReference type="NCBI Taxonomy" id="6105"/>
    <lineage>
        <taxon>Eukaryota</taxon>
        <taxon>Metazoa</taxon>
        <taxon>Cnidaria</taxon>
        <taxon>Anthozoa</taxon>
        <taxon>Hexacorallia</taxon>
        <taxon>Actiniaria</taxon>
        <taxon>Actiniidae</taxon>
        <taxon>Actinia</taxon>
    </lineage>
</organism>
<dbReference type="Proteomes" id="UP000515163">
    <property type="component" value="Unplaced"/>
</dbReference>
<dbReference type="AlphaFoldDB" id="A0A6P8J9R0"/>
<dbReference type="PANTHER" id="PTHR46704:SF9">
    <property type="entry name" value="BHLH DOMAIN-CONTAINING PROTEIN"/>
    <property type="match status" value="1"/>
</dbReference>
<dbReference type="OrthoDB" id="5956448at2759"/>
<evidence type="ECO:0000313" key="2">
    <source>
        <dbReference type="RefSeq" id="XP_031574483.1"/>
    </source>
</evidence>
<sequence length="301" mass="34027">MLSPGTAQNFEEYFNDVFAPFILKQVEKVKRVDVVWDVYRDDSLKKATRQKRGSGQRRKALMSTRIPSDWKGFLRNDENKTELFQLLAVNLMSLKMPVGKEIYSTHGEIVLSSTNRTEMEYLAPSTHEEADTRLMIHVMDASACGHRRVMVRSNDADVVLLAVSIFNLLQVDELWVTYGSGKHLQFLPAHSIAGSLGTERASVLPLFHALTGCDTVSFFNGKGKKTAWNVWDVYPELTPKLKALKSLPGDVDDECIAIIERFVVLLYDRTSNLAQVNKARQELFSQKSRPLDAIPPTRLKP</sequence>
<name>A0A6P8J9R0_ACTTE</name>
<dbReference type="PANTHER" id="PTHR46704">
    <property type="entry name" value="CXC DOMAIN-CONTAINING PROTEIN-RELATED"/>
    <property type="match status" value="1"/>
</dbReference>
<dbReference type="RefSeq" id="XP_031574483.1">
    <property type="nucleotide sequence ID" value="XM_031718623.1"/>
</dbReference>
<keyword evidence="1" id="KW-1185">Reference proteome</keyword>